<comment type="subcellular location">
    <subcellularLocation>
        <location evidence="1">Cell membrane</location>
        <topology evidence="1">Multi-pass membrane protein</topology>
    </subcellularLocation>
</comment>
<keyword evidence="8" id="KW-1185">Reference proteome</keyword>
<feature type="transmembrane region" description="Helical" evidence="6">
    <location>
        <begin position="184"/>
        <end position="203"/>
    </location>
</feature>
<dbReference type="AlphaFoldDB" id="A0A930VFY2"/>
<dbReference type="EMBL" id="JADKPO010000003">
    <property type="protein sequence ID" value="MBF4766789.1"/>
    <property type="molecule type" value="Genomic_DNA"/>
</dbReference>
<feature type="transmembrane region" description="Helical" evidence="6">
    <location>
        <begin position="125"/>
        <end position="147"/>
    </location>
</feature>
<evidence type="ECO:0000313" key="8">
    <source>
        <dbReference type="Proteomes" id="UP000660668"/>
    </source>
</evidence>
<name>A0A930VFY2_9ACTN</name>
<dbReference type="GO" id="GO:0022857">
    <property type="term" value="F:transmembrane transporter activity"/>
    <property type="evidence" value="ECO:0007669"/>
    <property type="project" value="InterPro"/>
</dbReference>
<keyword evidence="5 6" id="KW-0472">Membrane</keyword>
<evidence type="ECO:0000313" key="7">
    <source>
        <dbReference type="EMBL" id="MBF4766789.1"/>
    </source>
</evidence>
<feature type="transmembrane region" description="Helical" evidence="6">
    <location>
        <begin position="59"/>
        <end position="87"/>
    </location>
</feature>
<organism evidence="7 8">
    <name type="scientific">Nocardioides agariphilus</name>
    <dbReference type="NCBI Taxonomy" id="433664"/>
    <lineage>
        <taxon>Bacteria</taxon>
        <taxon>Bacillati</taxon>
        <taxon>Actinomycetota</taxon>
        <taxon>Actinomycetes</taxon>
        <taxon>Propionibacteriales</taxon>
        <taxon>Nocardioidaceae</taxon>
        <taxon>Nocardioides</taxon>
    </lineage>
</organism>
<feature type="transmembrane region" description="Helical" evidence="6">
    <location>
        <begin position="20"/>
        <end position="39"/>
    </location>
</feature>
<dbReference type="PIRSF" id="PIRSF006060">
    <property type="entry name" value="AA_transporter"/>
    <property type="match status" value="1"/>
</dbReference>
<gene>
    <name evidence="7" type="ORF">ISU10_03285</name>
</gene>
<evidence type="ECO:0000256" key="6">
    <source>
        <dbReference type="SAM" id="Phobius"/>
    </source>
</evidence>
<feature type="transmembrane region" description="Helical" evidence="6">
    <location>
        <begin position="279"/>
        <end position="299"/>
    </location>
</feature>
<evidence type="ECO:0000256" key="2">
    <source>
        <dbReference type="ARBA" id="ARBA00022475"/>
    </source>
</evidence>
<reference evidence="7" key="1">
    <citation type="submission" date="2020-11" db="EMBL/GenBank/DDBJ databases">
        <title>Nocardioides cynanchi sp. nov., isolated from soil of rhizosphere of Cynanchum wilfordii.</title>
        <authorList>
            <person name="Lee J.-S."/>
            <person name="Suh M.K."/>
            <person name="Kim J.-S."/>
        </authorList>
    </citation>
    <scope>NUCLEOTIDE SEQUENCE</scope>
    <source>
        <strain evidence="7">KCTC 19276</strain>
    </source>
</reference>
<accession>A0A930VFY2</accession>
<sequence>MTGNTPIAIGYGNGLGAPAGFLVATIVLTLFTIGFIAMARHITTAGAFYGFITHGLGQVWGMATGALATMAYVVFEGSLIGIFSYFTNDALNRWFDTDVNWLLIAIVGIVVIGLFGYFDINIAAAFLGVTLVCEVVLLLALAFSVLFSGGGPDGMVPEAINPLNAFKSLEAGGGMGLSIDGTTIAAGSAAIGVFFAFWSWVGFETTAVYGEESRNPRHIVPRATLIAVIGLGTFYTFVSWMMIAGNGKATSIEKANTDSIGLWVDLAEDKLGGSFIGDIYLFLIVVGSFACGLAFHTAASRYLYAIGRELPATKNTLGRTHGTHHTPHIASVTQSVITLVFTLGFYVLTTNGDDPFTGAYIFQYGLLAILGTMAILIVQAITCLAVIWYFHVKKVHPGSLLTTGVIPALGGIGMLYVVWLLIDNIQFAGGLAAGSLFFDLIPWLVVATFVVGLLGVLLLRSRSPEVYRAIGRTVFEEAHERK</sequence>
<feature type="transmembrane region" description="Helical" evidence="6">
    <location>
        <begin position="400"/>
        <end position="420"/>
    </location>
</feature>
<evidence type="ECO:0000256" key="5">
    <source>
        <dbReference type="ARBA" id="ARBA00023136"/>
    </source>
</evidence>
<keyword evidence="3 6" id="KW-0812">Transmembrane</keyword>
<protein>
    <submittedName>
        <fullName evidence="7">APC family permease</fullName>
    </submittedName>
</protein>
<feature type="transmembrane region" description="Helical" evidence="6">
    <location>
        <begin position="223"/>
        <end position="243"/>
    </location>
</feature>
<feature type="transmembrane region" description="Helical" evidence="6">
    <location>
        <begin position="99"/>
        <end position="118"/>
    </location>
</feature>
<feature type="transmembrane region" description="Helical" evidence="6">
    <location>
        <begin position="361"/>
        <end position="388"/>
    </location>
</feature>
<dbReference type="GO" id="GO:0005886">
    <property type="term" value="C:plasma membrane"/>
    <property type="evidence" value="ECO:0007669"/>
    <property type="project" value="UniProtKB-SubCell"/>
</dbReference>
<dbReference type="Gene3D" id="1.20.1740.10">
    <property type="entry name" value="Amino acid/polyamine transporter I"/>
    <property type="match status" value="1"/>
</dbReference>
<dbReference type="PANTHER" id="PTHR42770">
    <property type="entry name" value="AMINO ACID TRANSPORTER-RELATED"/>
    <property type="match status" value="1"/>
</dbReference>
<evidence type="ECO:0000256" key="3">
    <source>
        <dbReference type="ARBA" id="ARBA00022692"/>
    </source>
</evidence>
<feature type="transmembrane region" description="Helical" evidence="6">
    <location>
        <begin position="329"/>
        <end position="349"/>
    </location>
</feature>
<dbReference type="PANTHER" id="PTHR42770:SF16">
    <property type="entry name" value="AMINO ACID PERMEASE"/>
    <property type="match status" value="1"/>
</dbReference>
<keyword evidence="4 6" id="KW-1133">Transmembrane helix</keyword>
<comment type="caution">
    <text evidence="7">The sequence shown here is derived from an EMBL/GenBank/DDBJ whole genome shotgun (WGS) entry which is preliminary data.</text>
</comment>
<evidence type="ECO:0000256" key="4">
    <source>
        <dbReference type="ARBA" id="ARBA00022989"/>
    </source>
</evidence>
<keyword evidence="2" id="KW-1003">Cell membrane</keyword>
<dbReference type="InterPro" id="IPR050367">
    <property type="entry name" value="APC_superfamily"/>
</dbReference>
<proteinExistence type="predicted"/>
<dbReference type="Proteomes" id="UP000660668">
    <property type="component" value="Unassembled WGS sequence"/>
</dbReference>
<evidence type="ECO:0000256" key="1">
    <source>
        <dbReference type="ARBA" id="ARBA00004651"/>
    </source>
</evidence>
<dbReference type="Pfam" id="PF13520">
    <property type="entry name" value="AA_permease_2"/>
    <property type="match status" value="1"/>
</dbReference>
<feature type="transmembrane region" description="Helical" evidence="6">
    <location>
        <begin position="440"/>
        <end position="459"/>
    </location>
</feature>
<dbReference type="InterPro" id="IPR002293">
    <property type="entry name" value="AA/rel_permease1"/>
</dbReference>